<evidence type="ECO:0000256" key="4">
    <source>
        <dbReference type="ARBA" id="ARBA00022475"/>
    </source>
</evidence>
<dbReference type="Gene3D" id="2.70.170.10">
    <property type="entry name" value="Neurotransmitter-gated ion-channel ligand-binding domain"/>
    <property type="match status" value="1"/>
</dbReference>
<evidence type="ECO:0000313" key="15">
    <source>
        <dbReference type="WBParaSite" id="PTRK_0000138500.1"/>
    </source>
</evidence>
<dbReference type="InterPro" id="IPR006028">
    <property type="entry name" value="GABAA/Glycine_rcpt"/>
</dbReference>
<keyword evidence="8 11" id="KW-0406">Ion transport</keyword>
<evidence type="ECO:0000256" key="11">
    <source>
        <dbReference type="RuleBase" id="RU000687"/>
    </source>
</evidence>
<evidence type="ECO:0000256" key="6">
    <source>
        <dbReference type="ARBA" id="ARBA00022729"/>
    </source>
</evidence>
<evidence type="ECO:0000256" key="1">
    <source>
        <dbReference type="ARBA" id="ARBA00004141"/>
    </source>
</evidence>
<dbReference type="CDD" id="cd19049">
    <property type="entry name" value="LGIC_TM_anion"/>
    <property type="match status" value="1"/>
</dbReference>
<comment type="similarity">
    <text evidence="11">Belongs to the ligand-gated ion channel (TC 1.A.9) family.</text>
</comment>
<proteinExistence type="inferred from homology"/>
<dbReference type="Pfam" id="PF02931">
    <property type="entry name" value="Neur_chan_LBD"/>
    <property type="match status" value="1"/>
</dbReference>
<feature type="domain" description="Neurotransmitter-gated ion-channel ligand-binding" evidence="12">
    <location>
        <begin position="52"/>
        <end position="258"/>
    </location>
</feature>
<dbReference type="SUPFAM" id="SSF63712">
    <property type="entry name" value="Nicotinic receptor ligand binding domain-like"/>
    <property type="match status" value="1"/>
</dbReference>
<feature type="transmembrane region" description="Helical" evidence="11">
    <location>
        <begin position="289"/>
        <end position="305"/>
    </location>
</feature>
<dbReference type="PRINTS" id="PR00253">
    <property type="entry name" value="GABAARECEPTR"/>
</dbReference>
<keyword evidence="10 11" id="KW-0407">Ion channel</keyword>
<dbReference type="InterPro" id="IPR036719">
    <property type="entry name" value="Neuro-gated_channel_TM_sf"/>
</dbReference>
<evidence type="ECO:0000313" key="14">
    <source>
        <dbReference type="Proteomes" id="UP000038045"/>
    </source>
</evidence>
<dbReference type="PRINTS" id="PR00252">
    <property type="entry name" value="NRIONCHANNEL"/>
</dbReference>
<name>A0A0N4Z3A8_PARTI</name>
<evidence type="ECO:0000256" key="8">
    <source>
        <dbReference type="ARBA" id="ARBA00023065"/>
    </source>
</evidence>
<dbReference type="PANTHER" id="PTHR18945">
    <property type="entry name" value="NEUROTRANSMITTER GATED ION CHANNEL"/>
    <property type="match status" value="1"/>
</dbReference>
<dbReference type="InterPro" id="IPR006202">
    <property type="entry name" value="Neur_chan_lig-bd"/>
</dbReference>
<dbReference type="CDD" id="cd18990">
    <property type="entry name" value="LGIC_ECD_GABAAR"/>
    <property type="match status" value="1"/>
</dbReference>
<evidence type="ECO:0000256" key="10">
    <source>
        <dbReference type="ARBA" id="ARBA00023303"/>
    </source>
</evidence>
<dbReference type="WBParaSite" id="PTRK_0000138500.1">
    <property type="protein sequence ID" value="PTRK_0000138500.1"/>
    <property type="gene ID" value="PTRK_0000138500"/>
</dbReference>
<evidence type="ECO:0000256" key="3">
    <source>
        <dbReference type="ARBA" id="ARBA00022448"/>
    </source>
</evidence>
<dbReference type="STRING" id="131310.A0A0N4Z3A8"/>
<evidence type="ECO:0000259" key="12">
    <source>
        <dbReference type="Pfam" id="PF02931"/>
    </source>
</evidence>
<feature type="domain" description="Neurotransmitter-gated ion-channel transmembrane" evidence="13">
    <location>
        <begin position="268"/>
        <end position="365"/>
    </location>
</feature>
<dbReference type="InterPro" id="IPR006201">
    <property type="entry name" value="Neur_channel"/>
</dbReference>
<feature type="transmembrane region" description="Helical" evidence="11">
    <location>
        <begin position="260"/>
        <end position="282"/>
    </location>
</feature>
<keyword evidence="14" id="KW-1185">Reference proteome</keyword>
<dbReference type="SUPFAM" id="SSF90112">
    <property type="entry name" value="Neurotransmitter-gated ion-channel transmembrane pore"/>
    <property type="match status" value="1"/>
</dbReference>
<comment type="subcellular location">
    <subcellularLocation>
        <location evidence="2">Cell membrane</location>
    </subcellularLocation>
    <subcellularLocation>
        <location evidence="1">Membrane</location>
        <topology evidence="1">Multi-pass membrane protein</topology>
    </subcellularLocation>
</comment>
<dbReference type="GO" id="GO:0005230">
    <property type="term" value="F:extracellular ligand-gated monoatomic ion channel activity"/>
    <property type="evidence" value="ECO:0007669"/>
    <property type="project" value="InterPro"/>
</dbReference>
<dbReference type="Gene3D" id="1.20.58.390">
    <property type="entry name" value="Neurotransmitter-gated ion-channel transmembrane domain"/>
    <property type="match status" value="1"/>
</dbReference>
<dbReference type="FunFam" id="2.70.170.10:FF:000034">
    <property type="entry name" value="Ligand-Gated ion Channel"/>
    <property type="match status" value="1"/>
</dbReference>
<keyword evidence="7 11" id="KW-1133">Transmembrane helix</keyword>
<dbReference type="GO" id="GO:0005886">
    <property type="term" value="C:plasma membrane"/>
    <property type="evidence" value="ECO:0007669"/>
    <property type="project" value="UniProtKB-SubCell"/>
</dbReference>
<evidence type="ECO:0000259" key="13">
    <source>
        <dbReference type="Pfam" id="PF02932"/>
    </source>
</evidence>
<feature type="transmembrane region" description="Helical" evidence="11">
    <location>
        <begin position="325"/>
        <end position="347"/>
    </location>
</feature>
<dbReference type="InterPro" id="IPR006029">
    <property type="entry name" value="Neurotrans-gated_channel_TM"/>
</dbReference>
<evidence type="ECO:0000256" key="7">
    <source>
        <dbReference type="ARBA" id="ARBA00022989"/>
    </source>
</evidence>
<dbReference type="Pfam" id="PF02932">
    <property type="entry name" value="Neur_chan_memb"/>
    <property type="match status" value="1"/>
</dbReference>
<keyword evidence="6" id="KW-0732">Signal</keyword>
<protein>
    <submittedName>
        <fullName evidence="15">Neur_chan_LBD domain-containing protein</fullName>
    </submittedName>
</protein>
<dbReference type="InterPro" id="IPR038050">
    <property type="entry name" value="Neuro_actylchol_rec"/>
</dbReference>
<dbReference type="InterPro" id="IPR018000">
    <property type="entry name" value="Neurotransmitter_ion_chnl_CS"/>
</dbReference>
<dbReference type="PROSITE" id="PS00236">
    <property type="entry name" value="NEUROTR_ION_CHANNEL"/>
    <property type="match status" value="1"/>
</dbReference>
<accession>A0A0N4Z3A8</accession>
<reference evidence="15" key="1">
    <citation type="submission" date="2017-02" db="UniProtKB">
        <authorList>
            <consortium name="WormBaseParasite"/>
        </authorList>
    </citation>
    <scope>IDENTIFICATION</scope>
</reference>
<dbReference type="AlphaFoldDB" id="A0A0N4Z3A8"/>
<dbReference type="GO" id="GO:0004888">
    <property type="term" value="F:transmembrane signaling receptor activity"/>
    <property type="evidence" value="ECO:0007669"/>
    <property type="project" value="InterPro"/>
</dbReference>
<keyword evidence="9 11" id="KW-0472">Membrane</keyword>
<feature type="transmembrane region" description="Helical" evidence="11">
    <location>
        <begin position="7"/>
        <end position="27"/>
    </location>
</feature>
<keyword evidence="4" id="KW-1003">Cell membrane</keyword>
<dbReference type="Proteomes" id="UP000038045">
    <property type="component" value="Unplaced"/>
</dbReference>
<dbReference type="InterPro" id="IPR036734">
    <property type="entry name" value="Neur_chan_lig-bd_sf"/>
</dbReference>
<keyword evidence="5 11" id="KW-0812">Transmembrane</keyword>
<keyword evidence="3 11" id="KW-0813">Transport</keyword>
<sequence>MKNIKNISFYYILSIALKAIFLILLLFNNQTSQEPSLGLPPLDCNVESSKKQSILKYLLKDYDKSSTPSNHSNHKVKVQSEVTIQDIGSISEITSSFIVDLWFSQVWEDPRLRYSHISCKSNISLDESVANKLWSPNICFINSKDTYIHSSPESNILLIIYPNGTVWLNHRIRVHGRCNMRLENFPLDIQQCKLAMESCCYSIAEVRLTWQSWSPVTIANSKFQLPDFRFLYLNHTSSIHNTATGAWDQLELTFTFKRLYGYYILQAYLPSYLSVFISWIAFWIDSKALPARIILGVNSLMALTFQMGNVVKNLPRVSYVKAIDLWFFVCVMFIFFSLCELAIVGVIDNIHDKKLRKKLKLERKLRALVVGHSSDGVLLALREGSSQKRHSTTRTYYSHKLLDNPDPWHLCDQYKDGYIGHKIDFYCARAFPTVFAAFNIFYWTYYLTRSQQSINETMAK</sequence>
<evidence type="ECO:0000256" key="5">
    <source>
        <dbReference type="ARBA" id="ARBA00022692"/>
    </source>
</evidence>
<organism evidence="14 15">
    <name type="scientific">Parastrongyloides trichosuri</name>
    <name type="common">Possum-specific nematode worm</name>
    <dbReference type="NCBI Taxonomy" id="131310"/>
    <lineage>
        <taxon>Eukaryota</taxon>
        <taxon>Metazoa</taxon>
        <taxon>Ecdysozoa</taxon>
        <taxon>Nematoda</taxon>
        <taxon>Chromadorea</taxon>
        <taxon>Rhabditida</taxon>
        <taxon>Tylenchina</taxon>
        <taxon>Panagrolaimomorpha</taxon>
        <taxon>Strongyloidoidea</taxon>
        <taxon>Strongyloididae</taxon>
        <taxon>Parastrongyloides</taxon>
    </lineage>
</organism>
<evidence type="ECO:0000256" key="2">
    <source>
        <dbReference type="ARBA" id="ARBA00004236"/>
    </source>
</evidence>
<evidence type="ECO:0000256" key="9">
    <source>
        <dbReference type="ARBA" id="ARBA00023136"/>
    </source>
</evidence>